<evidence type="ECO:0000313" key="1">
    <source>
        <dbReference type="EMBL" id="KAG2106629.1"/>
    </source>
</evidence>
<gene>
    <name evidence="1" type="ORF">F5147DRAFT_774908</name>
</gene>
<name>A0A9P7F5Q4_9AGAM</name>
<accession>A0A9P7F5Q4</accession>
<sequence length="159" mass="18602">MGTVISGSSALHLIQAKMEALPLRDLDLYTTHEFDEEVIKHMKEEGYAVKHESERKTEYDGLAMKKIYKLTKNRCEVDIIITDWACAIVPIMQYHSTAVMNYMMAHSLMSLYPEWTKNWQSFVNPQMYLNKQRDTHTHCDGIDELQDERVLSKCHEECN</sequence>
<dbReference type="OrthoDB" id="3183574at2759"/>
<dbReference type="Proteomes" id="UP000823399">
    <property type="component" value="Unassembled WGS sequence"/>
</dbReference>
<organism evidence="1 2">
    <name type="scientific">Suillus discolor</name>
    <dbReference type="NCBI Taxonomy" id="1912936"/>
    <lineage>
        <taxon>Eukaryota</taxon>
        <taxon>Fungi</taxon>
        <taxon>Dikarya</taxon>
        <taxon>Basidiomycota</taxon>
        <taxon>Agaricomycotina</taxon>
        <taxon>Agaricomycetes</taxon>
        <taxon>Agaricomycetidae</taxon>
        <taxon>Boletales</taxon>
        <taxon>Suillineae</taxon>
        <taxon>Suillaceae</taxon>
        <taxon>Suillus</taxon>
    </lineage>
</organism>
<dbReference type="AlphaFoldDB" id="A0A9P7F5Q4"/>
<proteinExistence type="predicted"/>
<comment type="caution">
    <text evidence="1">The sequence shown here is derived from an EMBL/GenBank/DDBJ whole genome shotgun (WGS) entry which is preliminary data.</text>
</comment>
<keyword evidence="2" id="KW-1185">Reference proteome</keyword>
<dbReference type="RefSeq" id="XP_041291667.1">
    <property type="nucleotide sequence ID" value="XM_041441645.1"/>
</dbReference>
<dbReference type="EMBL" id="JABBWM010000035">
    <property type="protein sequence ID" value="KAG2106629.1"/>
    <property type="molecule type" value="Genomic_DNA"/>
</dbReference>
<dbReference type="GeneID" id="64703904"/>
<protein>
    <submittedName>
        <fullName evidence="1">Uncharacterized protein</fullName>
    </submittedName>
</protein>
<evidence type="ECO:0000313" key="2">
    <source>
        <dbReference type="Proteomes" id="UP000823399"/>
    </source>
</evidence>
<reference evidence="1" key="1">
    <citation type="journal article" date="2020" name="New Phytol.">
        <title>Comparative genomics reveals dynamic genome evolution in host specialist ectomycorrhizal fungi.</title>
        <authorList>
            <person name="Lofgren L.A."/>
            <person name="Nguyen N.H."/>
            <person name="Vilgalys R."/>
            <person name="Ruytinx J."/>
            <person name="Liao H.L."/>
            <person name="Branco S."/>
            <person name="Kuo A."/>
            <person name="LaButti K."/>
            <person name="Lipzen A."/>
            <person name="Andreopoulos W."/>
            <person name="Pangilinan J."/>
            <person name="Riley R."/>
            <person name="Hundley H."/>
            <person name="Na H."/>
            <person name="Barry K."/>
            <person name="Grigoriev I.V."/>
            <person name="Stajich J.E."/>
            <person name="Kennedy P.G."/>
        </authorList>
    </citation>
    <scope>NUCLEOTIDE SEQUENCE</scope>
    <source>
        <strain evidence="1">FC423</strain>
    </source>
</reference>